<reference evidence="3" key="1">
    <citation type="submission" date="2017-11" db="EMBL/GenBank/DDBJ databases">
        <title>The complete genome sequence of Sphingopyxis pomeranensis sp. nov. strain WS5A3p.</title>
        <authorList>
            <person name="Kaminski M.A."/>
        </authorList>
    </citation>
    <scope>NUCLEOTIDE SEQUENCE [LARGE SCALE GENOMIC DNA]</scope>
    <source>
        <strain evidence="3">WS5A3p</strain>
    </source>
</reference>
<accession>A0A2S8B6J4</accession>
<comment type="caution">
    <text evidence="2">The sequence shown here is derived from an EMBL/GenBank/DDBJ whole genome shotgun (WGS) entry which is preliminary data.</text>
</comment>
<organism evidence="2 3">
    <name type="scientific">Sphingopyxis lindanitolerans</name>
    <dbReference type="NCBI Taxonomy" id="2054227"/>
    <lineage>
        <taxon>Bacteria</taxon>
        <taxon>Pseudomonadati</taxon>
        <taxon>Pseudomonadota</taxon>
        <taxon>Alphaproteobacteria</taxon>
        <taxon>Sphingomonadales</taxon>
        <taxon>Sphingomonadaceae</taxon>
        <taxon>Sphingopyxis</taxon>
    </lineage>
</organism>
<gene>
    <name evidence="2" type="ORF">CVO77_05250</name>
</gene>
<proteinExistence type="predicted"/>
<sequence length="423" mass="45069">MTSAAFPRSTPGFPLRAFMPRDWRWAALFGLFFAVLLAGLVEGQIAHGDRGITPINSSGDFLASGILIDVTGDNAEDAREKGWHEAQRKGWTQLYRRINGSDGPALGDSVLDGIVTAIVIEKEQIGPRRYVATLGVQFDRVRAGQILGVSGRTLRSPPLLVIPVYSIDGIEQVFEQRSAWQRAWAEYNTGQSAIDYVRTAGTGADTLLLNPGQIGRRGRVWWRVILDQYGAADVLVPIARIEYSYPGGPIRGVFTARFGPDNKLIDSFTMTGPSPAALPDMMEKAVARMDGIYTGALAAGVLRTDTYLVLEKPVEKVDLPDAAAGEEDALPTETDSSAPATPAAGIQSFTVQYSSPDVDSVSATERAVGGVAGVQSASTTSLALGGTSVMRVAFRGDLAALKAALAARGFKVQEGGGQLRISR</sequence>
<evidence type="ECO:0000313" key="2">
    <source>
        <dbReference type="EMBL" id="PQM27943.1"/>
    </source>
</evidence>
<dbReference type="Proteomes" id="UP000238954">
    <property type="component" value="Chromosome"/>
</dbReference>
<feature type="region of interest" description="Disordered" evidence="1">
    <location>
        <begin position="320"/>
        <end position="342"/>
    </location>
</feature>
<protein>
    <recommendedName>
        <fullName evidence="4">Heavy-metal-associated domain-containing protein</fullName>
    </recommendedName>
</protein>
<evidence type="ECO:0008006" key="4">
    <source>
        <dbReference type="Google" id="ProtNLM"/>
    </source>
</evidence>
<dbReference type="AlphaFoldDB" id="A0A2S8B6J4"/>
<evidence type="ECO:0000313" key="3">
    <source>
        <dbReference type="Proteomes" id="UP000238954"/>
    </source>
</evidence>
<evidence type="ECO:0000256" key="1">
    <source>
        <dbReference type="SAM" id="MobiDB-lite"/>
    </source>
</evidence>
<name>A0A2S8B6J4_9SPHN</name>
<dbReference type="OrthoDB" id="7420165at2"/>
<dbReference type="EMBL" id="PHFW01000002">
    <property type="protein sequence ID" value="PQM27943.1"/>
    <property type="molecule type" value="Genomic_DNA"/>
</dbReference>
<keyword evidence="3" id="KW-1185">Reference proteome</keyword>